<keyword evidence="8" id="KW-0249">Electron transport</keyword>
<feature type="transmembrane region" description="Helical" evidence="13">
    <location>
        <begin position="147"/>
        <end position="164"/>
    </location>
</feature>
<dbReference type="Gene3D" id="1.20.950.20">
    <property type="entry name" value="Transmembrane di-heme cytochromes, Chain C"/>
    <property type="match status" value="1"/>
</dbReference>
<dbReference type="Proteomes" id="UP000243359">
    <property type="component" value="Chromosome I"/>
</dbReference>
<reference evidence="16" key="1">
    <citation type="submission" date="2016-10" db="EMBL/GenBank/DDBJ databases">
        <authorList>
            <person name="Varghese N."/>
            <person name="Submissions S."/>
        </authorList>
    </citation>
    <scope>NUCLEOTIDE SEQUENCE [LARGE SCALE GENOMIC DNA]</scope>
    <source>
        <strain evidence="16">KCTC 32247</strain>
    </source>
</reference>
<protein>
    <submittedName>
        <fullName evidence="15">Cytochrome b561</fullName>
    </submittedName>
</protein>
<dbReference type="Pfam" id="PF01292">
    <property type="entry name" value="Ni_hydr_CYTB"/>
    <property type="match status" value="1"/>
</dbReference>
<dbReference type="STRING" id="1392877.SAMN05216221_3859"/>
<feature type="transmembrane region" description="Helical" evidence="13">
    <location>
        <begin position="54"/>
        <end position="72"/>
    </location>
</feature>
<dbReference type="AlphaFoldDB" id="A0A1H1YML2"/>
<evidence type="ECO:0000313" key="15">
    <source>
        <dbReference type="EMBL" id="SDT22687.1"/>
    </source>
</evidence>
<dbReference type="InterPro" id="IPR016174">
    <property type="entry name" value="Di-haem_cyt_TM"/>
</dbReference>
<evidence type="ECO:0000256" key="5">
    <source>
        <dbReference type="ARBA" id="ARBA00022617"/>
    </source>
</evidence>
<evidence type="ECO:0000256" key="3">
    <source>
        <dbReference type="ARBA" id="ARBA00022448"/>
    </source>
</evidence>
<keyword evidence="10" id="KW-0408">Iron</keyword>
<feature type="domain" description="Cytochrome b561 bacterial/Ni-hydrogenase" evidence="14">
    <location>
        <begin position="9"/>
        <end position="180"/>
    </location>
</feature>
<keyword evidence="16" id="KW-1185">Reference proteome</keyword>
<comment type="similarity">
    <text evidence="12">Belongs to the cytochrome b561 family.</text>
</comment>
<evidence type="ECO:0000256" key="12">
    <source>
        <dbReference type="ARBA" id="ARBA00037975"/>
    </source>
</evidence>
<keyword evidence="6 13" id="KW-0812">Transmembrane</keyword>
<dbReference type="EMBL" id="LT629751">
    <property type="protein sequence ID" value="SDT22687.1"/>
    <property type="molecule type" value="Genomic_DNA"/>
</dbReference>
<dbReference type="PANTHER" id="PTHR30529:SF1">
    <property type="entry name" value="CYTOCHROME B561 HOMOLOG 2"/>
    <property type="match status" value="1"/>
</dbReference>
<evidence type="ECO:0000256" key="8">
    <source>
        <dbReference type="ARBA" id="ARBA00022982"/>
    </source>
</evidence>
<keyword evidence="5" id="KW-0349">Heme</keyword>
<evidence type="ECO:0000256" key="10">
    <source>
        <dbReference type="ARBA" id="ARBA00023004"/>
    </source>
</evidence>
<evidence type="ECO:0000256" key="1">
    <source>
        <dbReference type="ARBA" id="ARBA00001970"/>
    </source>
</evidence>
<dbReference type="OrthoDB" id="9793784at2"/>
<dbReference type="PANTHER" id="PTHR30529">
    <property type="entry name" value="CYTOCHROME B561"/>
    <property type="match status" value="1"/>
</dbReference>
<feature type="transmembrane region" description="Helical" evidence="13">
    <location>
        <begin position="12"/>
        <end position="34"/>
    </location>
</feature>
<evidence type="ECO:0000313" key="16">
    <source>
        <dbReference type="Proteomes" id="UP000243359"/>
    </source>
</evidence>
<feature type="transmembrane region" description="Helical" evidence="13">
    <location>
        <begin position="92"/>
        <end position="111"/>
    </location>
</feature>
<keyword evidence="7" id="KW-0479">Metal-binding</keyword>
<evidence type="ECO:0000256" key="9">
    <source>
        <dbReference type="ARBA" id="ARBA00022989"/>
    </source>
</evidence>
<organism evidence="15 16">
    <name type="scientific">Pseudomonas oryzae</name>
    <dbReference type="NCBI Taxonomy" id="1392877"/>
    <lineage>
        <taxon>Bacteria</taxon>
        <taxon>Pseudomonadati</taxon>
        <taxon>Pseudomonadota</taxon>
        <taxon>Gammaproteobacteria</taxon>
        <taxon>Pseudomonadales</taxon>
        <taxon>Pseudomonadaceae</taxon>
        <taxon>Pseudomonas</taxon>
    </lineage>
</organism>
<keyword evidence="9 13" id="KW-1133">Transmembrane helix</keyword>
<keyword evidence="3" id="KW-0813">Transport</keyword>
<sequence>MQWRNSARRYGLVSILLHWSVALAVFGLFGLGLWMVGLDYYSSWYRRAPELHKGIGILLFLAMLLRLGWRLASPPPAAPASHGATTRRASALAHGLLYLGLFAVMLSGYLISTADGRAIEVFGWFAVPATLSGLPGQEDLAGLVHRWLAWGLLGLAVLHALAALKHHFIDRDATLVRMFGQARD</sequence>
<dbReference type="InterPro" id="IPR052168">
    <property type="entry name" value="Cytochrome_b561_oxidase"/>
</dbReference>
<evidence type="ECO:0000256" key="2">
    <source>
        <dbReference type="ARBA" id="ARBA00004651"/>
    </source>
</evidence>
<dbReference type="GO" id="GO:0022904">
    <property type="term" value="P:respiratory electron transport chain"/>
    <property type="evidence" value="ECO:0007669"/>
    <property type="project" value="InterPro"/>
</dbReference>
<name>A0A1H1YML2_9PSED</name>
<comment type="subcellular location">
    <subcellularLocation>
        <location evidence="2">Cell membrane</location>
        <topology evidence="2">Multi-pass membrane protein</topology>
    </subcellularLocation>
</comment>
<evidence type="ECO:0000256" key="7">
    <source>
        <dbReference type="ARBA" id="ARBA00022723"/>
    </source>
</evidence>
<evidence type="ECO:0000259" key="14">
    <source>
        <dbReference type="Pfam" id="PF01292"/>
    </source>
</evidence>
<evidence type="ECO:0000256" key="13">
    <source>
        <dbReference type="SAM" id="Phobius"/>
    </source>
</evidence>
<keyword evidence="4" id="KW-1003">Cell membrane</keyword>
<dbReference type="GO" id="GO:0020037">
    <property type="term" value="F:heme binding"/>
    <property type="evidence" value="ECO:0007669"/>
    <property type="project" value="TreeGrafter"/>
</dbReference>
<comment type="cofactor">
    <cofactor evidence="1">
        <name>heme b</name>
        <dbReference type="ChEBI" id="CHEBI:60344"/>
    </cofactor>
</comment>
<dbReference type="RefSeq" id="WP_090351424.1">
    <property type="nucleotide sequence ID" value="NZ_LT629751.1"/>
</dbReference>
<dbReference type="GO" id="GO:0005886">
    <property type="term" value="C:plasma membrane"/>
    <property type="evidence" value="ECO:0007669"/>
    <property type="project" value="UniProtKB-SubCell"/>
</dbReference>
<dbReference type="InterPro" id="IPR011577">
    <property type="entry name" value="Cyt_b561_bac/Ni-Hgenase"/>
</dbReference>
<dbReference type="SUPFAM" id="SSF81342">
    <property type="entry name" value="Transmembrane di-heme cytochromes"/>
    <property type="match status" value="1"/>
</dbReference>
<dbReference type="GO" id="GO:0046872">
    <property type="term" value="F:metal ion binding"/>
    <property type="evidence" value="ECO:0007669"/>
    <property type="project" value="UniProtKB-KW"/>
</dbReference>
<evidence type="ECO:0000256" key="11">
    <source>
        <dbReference type="ARBA" id="ARBA00023136"/>
    </source>
</evidence>
<gene>
    <name evidence="15" type="ORF">SAMN05216221_3859</name>
</gene>
<proteinExistence type="inferred from homology"/>
<keyword evidence="11 13" id="KW-0472">Membrane</keyword>
<evidence type="ECO:0000256" key="6">
    <source>
        <dbReference type="ARBA" id="ARBA00022692"/>
    </source>
</evidence>
<dbReference type="GO" id="GO:0009055">
    <property type="term" value="F:electron transfer activity"/>
    <property type="evidence" value="ECO:0007669"/>
    <property type="project" value="InterPro"/>
</dbReference>
<accession>A0A1H1YML2</accession>
<evidence type="ECO:0000256" key="4">
    <source>
        <dbReference type="ARBA" id="ARBA00022475"/>
    </source>
</evidence>